<dbReference type="InterPro" id="IPR029071">
    <property type="entry name" value="Ubiquitin-like_domsf"/>
</dbReference>
<sequence>MAANNGCSCDGDDKKYLDLMTYECTPKMDKNLSRYKKAADGNCYDTCLGSFDDTVSMLPDITRDEYDKVCKQLKPVMNPETMKLVKTTFATILNINTPNSLVRSLIPPKYQSEYDAEIKRISGSPELENIGKAKLLFNQASTLYIKMCDLINVLALPLYFYKNLNKFDPILLIAEKEGMAGKSFEELNNVLISDTASDSLNVAVFDLGCSIGAINTLQSNIDRVFQGDPTVYSDETFKNIIKNIILRLIVYINQYNYTLIQVEMDQFEYEDRFLEPYYKVFIKNDSSKANINDIAVLLLIGKFLNISEMIATITGKELAISPKIVKIYNDIQAKLKKIQAEKVNADLRAKEVAAKKVVDAVISSGESAVISGGSKSYYELYNKYKGKYLALKQRGGANITVSTATFLSSNKVTFPLTIDDSDTIMNIKEKFIEKLYQAPEMKGPMETEKIGTTHQSRRMDLINTNRIWIIYKGKRLDDLVNSTAKDLGIKEGDSLHMIWRLREGPDHPNDHDVPQAKA</sequence>
<organism evidence="2">
    <name type="scientific">Hyperionvirus sp</name>
    <dbReference type="NCBI Taxonomy" id="2487770"/>
    <lineage>
        <taxon>Viruses</taxon>
        <taxon>Varidnaviria</taxon>
        <taxon>Bamfordvirae</taxon>
        <taxon>Nucleocytoviricota</taxon>
        <taxon>Megaviricetes</taxon>
        <taxon>Imitervirales</taxon>
        <taxon>Mimiviridae</taxon>
        <taxon>Klosneuvirinae</taxon>
    </lineage>
</organism>
<reference evidence="2" key="1">
    <citation type="submission" date="2018-10" db="EMBL/GenBank/DDBJ databases">
        <title>Hidden diversity of soil giant viruses.</title>
        <authorList>
            <person name="Schulz F."/>
            <person name="Alteio L."/>
            <person name="Goudeau D."/>
            <person name="Ryan E.M."/>
            <person name="Malmstrom R.R."/>
            <person name="Blanchard J."/>
            <person name="Woyke T."/>
        </authorList>
    </citation>
    <scope>NUCLEOTIDE SEQUENCE</scope>
    <source>
        <strain evidence="2">HYV1</strain>
    </source>
</reference>
<evidence type="ECO:0000313" key="2">
    <source>
        <dbReference type="EMBL" id="AYV82463.1"/>
    </source>
</evidence>
<dbReference type="Pfam" id="PF00240">
    <property type="entry name" value="ubiquitin"/>
    <property type="match status" value="1"/>
</dbReference>
<dbReference type="Gene3D" id="3.10.20.90">
    <property type="entry name" value="Phosphatidylinositol 3-kinase Catalytic Subunit, Chain A, domain 1"/>
    <property type="match status" value="1"/>
</dbReference>
<gene>
    <name evidence="2" type="ORF">Hyperionvirus1_42</name>
</gene>
<protein>
    <recommendedName>
        <fullName evidence="1">Ubiquitin-like domain-containing protein</fullName>
    </recommendedName>
</protein>
<dbReference type="InterPro" id="IPR000626">
    <property type="entry name" value="Ubiquitin-like_dom"/>
</dbReference>
<dbReference type="PROSITE" id="PS50053">
    <property type="entry name" value="UBIQUITIN_2"/>
    <property type="match status" value="1"/>
</dbReference>
<accession>A0A3G5A9F4</accession>
<evidence type="ECO:0000259" key="1">
    <source>
        <dbReference type="PROSITE" id="PS50053"/>
    </source>
</evidence>
<name>A0A3G5A9F4_9VIRU</name>
<dbReference type="CDD" id="cd17039">
    <property type="entry name" value="Ubl_ubiquitin_like"/>
    <property type="match status" value="1"/>
</dbReference>
<dbReference type="EMBL" id="MK072383">
    <property type="protein sequence ID" value="AYV82463.1"/>
    <property type="molecule type" value="Genomic_DNA"/>
</dbReference>
<dbReference type="SUPFAM" id="SSF54236">
    <property type="entry name" value="Ubiquitin-like"/>
    <property type="match status" value="1"/>
</dbReference>
<feature type="domain" description="Ubiquitin-like" evidence="1">
    <location>
        <begin position="397"/>
        <end position="504"/>
    </location>
</feature>
<proteinExistence type="predicted"/>